<comment type="caution">
    <text evidence="1">The sequence shown here is derived from an EMBL/GenBank/DDBJ whole genome shotgun (WGS) entry which is preliminary data.</text>
</comment>
<keyword evidence="2" id="KW-1185">Reference proteome</keyword>
<sequence length="67" mass="8038">MGRIISKKQIRFYMGYSNRKTFNSHLESSGVKGKLPDFFWSKKTFFEEEIKILEEIFNLKFIKNQAI</sequence>
<evidence type="ECO:0000313" key="1">
    <source>
        <dbReference type="EMBL" id="MEA5425363.1"/>
    </source>
</evidence>
<evidence type="ECO:0000313" key="2">
    <source>
        <dbReference type="Proteomes" id="UP001302222"/>
    </source>
</evidence>
<accession>A0ABU5SDJ5</accession>
<protein>
    <submittedName>
        <fullName evidence="1">Uncharacterized protein</fullName>
    </submittedName>
</protein>
<dbReference type="RefSeq" id="WP_323255493.1">
    <property type="nucleotide sequence ID" value="NZ_JAYGIM010000001.1"/>
</dbReference>
<name>A0ABU5SDJ5_9BACT</name>
<dbReference type="Proteomes" id="UP001302222">
    <property type="component" value="Unassembled WGS sequence"/>
</dbReference>
<organism evidence="1 2">
    <name type="scientific">Arcicella lustrica</name>
    <dbReference type="NCBI Taxonomy" id="2984196"/>
    <lineage>
        <taxon>Bacteria</taxon>
        <taxon>Pseudomonadati</taxon>
        <taxon>Bacteroidota</taxon>
        <taxon>Cytophagia</taxon>
        <taxon>Cytophagales</taxon>
        <taxon>Flectobacillaceae</taxon>
        <taxon>Arcicella</taxon>
    </lineage>
</organism>
<reference evidence="1 2" key="1">
    <citation type="submission" date="2023-12" db="EMBL/GenBank/DDBJ databases">
        <title>Novel species of the genus Arcicella isolated from rivers.</title>
        <authorList>
            <person name="Lu H."/>
        </authorList>
    </citation>
    <scope>NUCLEOTIDE SEQUENCE [LARGE SCALE GENOMIC DNA]</scope>
    <source>
        <strain evidence="1 2">DC25W</strain>
    </source>
</reference>
<proteinExistence type="predicted"/>
<gene>
    <name evidence="1" type="ORF">VB798_02185</name>
</gene>
<dbReference type="EMBL" id="JAYGIM010000001">
    <property type="protein sequence ID" value="MEA5425363.1"/>
    <property type="molecule type" value="Genomic_DNA"/>
</dbReference>